<sequence length="102" mass="11105">MSSLLRLALFGILVSAVLGCGPGSTPVPENTTPPAELIRKDLQYIVDSGQVGSEMMTIQSNITRIGEEDPDKAAKLQEDYNQLEKARGNQARSIAKKMMEKL</sequence>
<dbReference type="Proteomes" id="UP000240009">
    <property type="component" value="Unassembled WGS sequence"/>
</dbReference>
<proteinExistence type="predicted"/>
<gene>
    <name evidence="2" type="ORF">C5Y96_22345</name>
</gene>
<name>A0A2S8F211_9BACT</name>
<evidence type="ECO:0000313" key="3">
    <source>
        <dbReference type="Proteomes" id="UP000240009"/>
    </source>
</evidence>
<comment type="caution">
    <text evidence="2">The sequence shown here is derived from an EMBL/GenBank/DDBJ whole genome shotgun (WGS) entry which is preliminary data.</text>
</comment>
<dbReference type="RefSeq" id="WP_105358026.1">
    <property type="nucleotide sequence ID" value="NZ_PUIA01000069.1"/>
</dbReference>
<feature type="signal peptide" evidence="1">
    <location>
        <begin position="1"/>
        <end position="19"/>
    </location>
</feature>
<feature type="chain" id="PRO_5015523160" evidence="1">
    <location>
        <begin position="20"/>
        <end position="102"/>
    </location>
</feature>
<organism evidence="2 3">
    <name type="scientific">Blastopirellula marina</name>
    <dbReference type="NCBI Taxonomy" id="124"/>
    <lineage>
        <taxon>Bacteria</taxon>
        <taxon>Pseudomonadati</taxon>
        <taxon>Planctomycetota</taxon>
        <taxon>Planctomycetia</taxon>
        <taxon>Pirellulales</taxon>
        <taxon>Pirellulaceae</taxon>
        <taxon>Blastopirellula</taxon>
    </lineage>
</organism>
<dbReference type="AlphaFoldDB" id="A0A2S8F211"/>
<dbReference type="OrthoDB" id="290823at2"/>
<dbReference type="EMBL" id="PUIA01000069">
    <property type="protein sequence ID" value="PQO26183.1"/>
    <property type="molecule type" value="Genomic_DNA"/>
</dbReference>
<reference evidence="2 3" key="1">
    <citation type="submission" date="2018-02" db="EMBL/GenBank/DDBJ databases">
        <title>Comparative genomes isolates from brazilian mangrove.</title>
        <authorList>
            <person name="Araujo J.E."/>
            <person name="Taketani R.G."/>
            <person name="Silva M.C.P."/>
            <person name="Loureco M.V."/>
            <person name="Andreote F.D."/>
        </authorList>
    </citation>
    <scope>NUCLEOTIDE SEQUENCE [LARGE SCALE GENOMIC DNA]</scope>
    <source>
        <strain evidence="2 3">HEX-2 MGV</strain>
    </source>
</reference>
<evidence type="ECO:0000313" key="2">
    <source>
        <dbReference type="EMBL" id="PQO26183.1"/>
    </source>
</evidence>
<protein>
    <submittedName>
        <fullName evidence="2">Uncharacterized protein</fullName>
    </submittedName>
</protein>
<accession>A0A2S8F211</accession>
<evidence type="ECO:0000256" key="1">
    <source>
        <dbReference type="SAM" id="SignalP"/>
    </source>
</evidence>
<dbReference type="PROSITE" id="PS51257">
    <property type="entry name" value="PROKAR_LIPOPROTEIN"/>
    <property type="match status" value="1"/>
</dbReference>
<keyword evidence="1" id="KW-0732">Signal</keyword>